<dbReference type="PANTHER" id="PTHR37816:SF2">
    <property type="entry name" value="DNA TOPOLOGY MODULATION PROTEIN FLAR-RELATED PROTEIN"/>
    <property type="match status" value="1"/>
</dbReference>
<comment type="caution">
    <text evidence="1">The sequence shown here is derived from an EMBL/GenBank/DDBJ whole genome shotgun (WGS) entry which is preliminary data.</text>
</comment>
<evidence type="ECO:0008006" key="3">
    <source>
        <dbReference type="Google" id="ProtNLM"/>
    </source>
</evidence>
<dbReference type="EMBL" id="NTKD01000043">
    <property type="protein sequence ID" value="PDH37872.1"/>
    <property type="molecule type" value="Genomic_DNA"/>
</dbReference>
<protein>
    <recommendedName>
        <fullName evidence="3">Topology modulation protein</fullName>
    </recommendedName>
</protein>
<dbReference type="InterPro" id="IPR052922">
    <property type="entry name" value="Cytidylate_Kinase-2"/>
</dbReference>
<dbReference type="PANTHER" id="PTHR37816">
    <property type="entry name" value="YALI0E33011P"/>
    <property type="match status" value="1"/>
</dbReference>
<dbReference type="AlphaFoldDB" id="A0A2A5WN56"/>
<name>A0A2A5WN56_9GAMM</name>
<dbReference type="Proteomes" id="UP000219327">
    <property type="component" value="Unassembled WGS sequence"/>
</dbReference>
<proteinExistence type="predicted"/>
<organism evidence="1 2">
    <name type="scientific">OM182 bacterium MED-G24</name>
    <dbReference type="NCBI Taxonomy" id="1986255"/>
    <lineage>
        <taxon>Bacteria</taxon>
        <taxon>Pseudomonadati</taxon>
        <taxon>Pseudomonadota</taxon>
        <taxon>Gammaproteobacteria</taxon>
        <taxon>OMG group</taxon>
        <taxon>OM182 clade</taxon>
    </lineage>
</organism>
<evidence type="ECO:0000313" key="2">
    <source>
        <dbReference type="Proteomes" id="UP000219327"/>
    </source>
</evidence>
<reference evidence="1 2" key="1">
    <citation type="submission" date="2017-08" db="EMBL/GenBank/DDBJ databases">
        <title>Fine stratification of microbial communities through a metagenomic profile of the photic zone.</title>
        <authorList>
            <person name="Haro-Moreno J.M."/>
            <person name="Lopez-Perez M."/>
            <person name="De La Torre J."/>
            <person name="Picazo A."/>
            <person name="Camacho A."/>
            <person name="Rodriguez-Valera F."/>
        </authorList>
    </citation>
    <scope>NUCLEOTIDE SEQUENCE [LARGE SCALE GENOMIC DNA]</scope>
    <source>
        <strain evidence="1">MED-G24</strain>
    </source>
</reference>
<gene>
    <name evidence="1" type="ORF">CNE99_07685</name>
</gene>
<sequence length="125" mass="14608">MLATGTEHEAVRPRLDAAMAQDTWIIDGNYSSSIEERIQRADTVIFLDMSVWVCVTGAVRRYFQYRGTHRPDVTEGDNERLTMDFLGWILGYWRNRRPRVLALLNAPRHDTRVTILRRRRESCGL</sequence>
<accession>A0A2A5WN56</accession>
<evidence type="ECO:0000313" key="1">
    <source>
        <dbReference type="EMBL" id="PDH37872.1"/>
    </source>
</evidence>